<organism evidence="2 3">
    <name type="scientific">Candidatus Ozemobacter sibiricus</name>
    <dbReference type="NCBI Taxonomy" id="2268124"/>
    <lineage>
        <taxon>Bacteria</taxon>
        <taxon>Candidatus Ozemobacteria</taxon>
        <taxon>Candidatus Ozemobacterales</taxon>
        <taxon>Candidatus Ozemobacteraceae</taxon>
        <taxon>Candidatus Ozemobacter</taxon>
    </lineage>
</organism>
<dbReference type="Proteomes" id="UP000252355">
    <property type="component" value="Unassembled WGS sequence"/>
</dbReference>
<name>A0A367ZPF9_9BACT</name>
<accession>A0A367ZPF9</accession>
<reference evidence="2 3" key="1">
    <citation type="submission" date="2018-05" db="EMBL/GenBank/DDBJ databases">
        <title>A metagenomic window into the 2 km-deep terrestrial subsurface aquifer revealed taxonomically and functionally diverse microbial community comprising novel uncultured bacterial lineages.</title>
        <authorList>
            <person name="Kadnikov V.V."/>
            <person name="Mardanov A.V."/>
            <person name="Beletsky A.V."/>
            <person name="Banks D."/>
            <person name="Pimenov N.V."/>
            <person name="Frank Y.A."/>
            <person name="Karnachuk O.V."/>
            <person name="Ravin N.V."/>
        </authorList>
    </citation>
    <scope>NUCLEOTIDE SEQUENCE [LARGE SCALE GENOMIC DNA]</scope>
    <source>
        <strain evidence="2">BY5</strain>
    </source>
</reference>
<evidence type="ECO:0000256" key="1">
    <source>
        <dbReference type="SAM" id="MobiDB-lite"/>
    </source>
</evidence>
<dbReference type="AlphaFoldDB" id="A0A367ZPF9"/>
<gene>
    <name evidence="2" type="ORF">OZSIB_3894</name>
</gene>
<dbReference type="EMBL" id="QOQW01000009">
    <property type="protein sequence ID" value="RCK80025.1"/>
    <property type="molecule type" value="Genomic_DNA"/>
</dbReference>
<comment type="caution">
    <text evidence="2">The sequence shown here is derived from an EMBL/GenBank/DDBJ whole genome shotgun (WGS) entry which is preliminary data.</text>
</comment>
<protein>
    <submittedName>
        <fullName evidence="2">Uncharacterized protein</fullName>
    </submittedName>
</protein>
<evidence type="ECO:0000313" key="3">
    <source>
        <dbReference type="Proteomes" id="UP000252355"/>
    </source>
</evidence>
<proteinExistence type="predicted"/>
<sequence length="121" mass="13485">MKTQDPAQPTPAAPAAPPTNPTLPIFPKDTSSAIFMVMKTWECENYDGKTLLSHSINVYGQEAEDPFTIQGLDQLPSFAVTLKEDDITLDELLDIVAQKSNTDWGVDIQQKIIYFYPAPRQ</sequence>
<evidence type="ECO:0000313" key="2">
    <source>
        <dbReference type="EMBL" id="RCK80025.1"/>
    </source>
</evidence>
<feature type="compositionally biased region" description="Pro residues" evidence="1">
    <location>
        <begin position="8"/>
        <end position="21"/>
    </location>
</feature>
<feature type="region of interest" description="Disordered" evidence="1">
    <location>
        <begin position="1"/>
        <end position="24"/>
    </location>
</feature>